<feature type="region of interest" description="Disordered" evidence="1">
    <location>
        <begin position="1"/>
        <end position="28"/>
    </location>
</feature>
<evidence type="ECO:0000256" key="1">
    <source>
        <dbReference type="SAM" id="MobiDB-lite"/>
    </source>
</evidence>
<keyword evidence="3" id="KW-1185">Reference proteome</keyword>
<protein>
    <submittedName>
        <fullName evidence="2">Os01g0783851 protein</fullName>
    </submittedName>
</protein>
<evidence type="ECO:0000313" key="2">
    <source>
        <dbReference type="EMBL" id="BAS74669.1"/>
    </source>
</evidence>
<sequence length="92" mass="10261">MTKEVKRAPTSVGSCISHSADDLQKQHPKAKHIRLNRENALHGILRSHVTTEKKNNSPVNSTSICQCTYSVYVPNANLKQAILTMSQQPCLY</sequence>
<dbReference type="InParanoid" id="A0A0P0V937"/>
<dbReference type="PaxDb" id="39947-A0A0P0V937"/>
<gene>
    <name evidence="2" type="ordered locus">Os01g0783851</name>
    <name evidence="2" type="ORF">OSNPB_010783851</name>
</gene>
<name>A0A0P0V937_ORYSJ</name>
<proteinExistence type="predicted"/>
<reference evidence="2 3" key="3">
    <citation type="journal article" date="2013" name="Rice">
        <title>Improvement of the Oryza sativa Nipponbare reference genome using next generation sequence and optical map data.</title>
        <authorList>
            <person name="Kawahara Y."/>
            <person name="de la Bastide M."/>
            <person name="Hamilton J.P."/>
            <person name="Kanamori H."/>
            <person name="McCombie W.R."/>
            <person name="Ouyang S."/>
            <person name="Schwartz D.C."/>
            <person name="Tanaka T."/>
            <person name="Wu J."/>
            <person name="Zhou S."/>
            <person name="Childs K.L."/>
            <person name="Davidson R.M."/>
            <person name="Lin H."/>
            <person name="Quesada-Ocampo L."/>
            <person name="Vaillancourt B."/>
            <person name="Sakai H."/>
            <person name="Lee S.S."/>
            <person name="Kim J."/>
            <person name="Numa H."/>
            <person name="Itoh T."/>
            <person name="Buell C.R."/>
            <person name="Matsumoto T."/>
        </authorList>
    </citation>
    <scope>NUCLEOTIDE SEQUENCE [LARGE SCALE GENOMIC DNA]</scope>
    <source>
        <strain evidence="3">cv. Nipponbare</strain>
    </source>
</reference>
<dbReference type="Gramene" id="Os01t0783851-00">
    <property type="protein sequence ID" value="Os01t0783851-00"/>
    <property type="gene ID" value="Os01g0783851"/>
</dbReference>
<reference evidence="2 3" key="2">
    <citation type="journal article" date="2013" name="Plant Cell Physiol.">
        <title>Rice Annotation Project Database (RAP-DB): an integrative and interactive database for rice genomics.</title>
        <authorList>
            <person name="Sakai H."/>
            <person name="Lee S.S."/>
            <person name="Tanaka T."/>
            <person name="Numa H."/>
            <person name="Kim J."/>
            <person name="Kawahara Y."/>
            <person name="Wakimoto H."/>
            <person name="Yang C.C."/>
            <person name="Iwamoto M."/>
            <person name="Abe T."/>
            <person name="Yamada Y."/>
            <person name="Muto A."/>
            <person name="Inokuchi H."/>
            <person name="Ikemura T."/>
            <person name="Matsumoto T."/>
            <person name="Sasaki T."/>
            <person name="Itoh T."/>
        </authorList>
    </citation>
    <scope>NUCLEOTIDE SEQUENCE [LARGE SCALE GENOMIC DNA]</scope>
    <source>
        <strain evidence="3">cv. Nipponbare</strain>
    </source>
</reference>
<dbReference type="AlphaFoldDB" id="A0A0P0V937"/>
<reference evidence="3" key="1">
    <citation type="journal article" date="2005" name="Nature">
        <title>The map-based sequence of the rice genome.</title>
        <authorList>
            <consortium name="International rice genome sequencing project (IRGSP)"/>
            <person name="Matsumoto T."/>
            <person name="Wu J."/>
            <person name="Kanamori H."/>
            <person name="Katayose Y."/>
            <person name="Fujisawa M."/>
            <person name="Namiki N."/>
            <person name="Mizuno H."/>
            <person name="Yamamoto K."/>
            <person name="Antonio B.A."/>
            <person name="Baba T."/>
            <person name="Sakata K."/>
            <person name="Nagamura Y."/>
            <person name="Aoki H."/>
            <person name="Arikawa K."/>
            <person name="Arita K."/>
            <person name="Bito T."/>
            <person name="Chiden Y."/>
            <person name="Fujitsuka N."/>
            <person name="Fukunaka R."/>
            <person name="Hamada M."/>
            <person name="Harada C."/>
            <person name="Hayashi A."/>
            <person name="Hijishita S."/>
            <person name="Honda M."/>
            <person name="Hosokawa S."/>
            <person name="Ichikawa Y."/>
            <person name="Idonuma A."/>
            <person name="Iijima M."/>
            <person name="Ikeda M."/>
            <person name="Ikeno M."/>
            <person name="Ito K."/>
            <person name="Ito S."/>
            <person name="Ito T."/>
            <person name="Ito Y."/>
            <person name="Ito Y."/>
            <person name="Iwabuchi A."/>
            <person name="Kamiya K."/>
            <person name="Karasawa W."/>
            <person name="Kurita K."/>
            <person name="Katagiri S."/>
            <person name="Kikuta A."/>
            <person name="Kobayashi H."/>
            <person name="Kobayashi N."/>
            <person name="Machita K."/>
            <person name="Maehara T."/>
            <person name="Masukawa M."/>
            <person name="Mizubayashi T."/>
            <person name="Mukai Y."/>
            <person name="Nagasaki H."/>
            <person name="Nagata Y."/>
            <person name="Naito S."/>
            <person name="Nakashima M."/>
            <person name="Nakama Y."/>
            <person name="Nakamichi Y."/>
            <person name="Nakamura M."/>
            <person name="Meguro A."/>
            <person name="Negishi M."/>
            <person name="Ohta I."/>
            <person name="Ohta T."/>
            <person name="Okamoto M."/>
            <person name="Ono N."/>
            <person name="Saji S."/>
            <person name="Sakaguchi M."/>
            <person name="Sakai K."/>
            <person name="Shibata M."/>
            <person name="Shimokawa T."/>
            <person name="Song J."/>
            <person name="Takazaki Y."/>
            <person name="Terasawa K."/>
            <person name="Tsugane M."/>
            <person name="Tsuji K."/>
            <person name="Ueda S."/>
            <person name="Waki K."/>
            <person name="Yamagata H."/>
            <person name="Yamamoto M."/>
            <person name="Yamamoto S."/>
            <person name="Yamane H."/>
            <person name="Yoshiki S."/>
            <person name="Yoshihara R."/>
            <person name="Yukawa K."/>
            <person name="Zhong H."/>
            <person name="Yano M."/>
            <person name="Yuan Q."/>
            <person name="Ouyang S."/>
            <person name="Liu J."/>
            <person name="Jones K.M."/>
            <person name="Gansberger K."/>
            <person name="Moffat K."/>
            <person name="Hill J."/>
            <person name="Bera J."/>
            <person name="Fadrosh D."/>
            <person name="Jin S."/>
            <person name="Johri S."/>
            <person name="Kim M."/>
            <person name="Overton L."/>
            <person name="Reardon M."/>
            <person name="Tsitrin T."/>
            <person name="Vuong H."/>
            <person name="Weaver B."/>
            <person name="Ciecko A."/>
            <person name="Tallon L."/>
            <person name="Jackson J."/>
            <person name="Pai G."/>
            <person name="Aken S.V."/>
            <person name="Utterback T."/>
            <person name="Reidmuller S."/>
            <person name="Feldblyum T."/>
            <person name="Hsiao J."/>
            <person name="Zismann V."/>
            <person name="Iobst S."/>
            <person name="de Vazeille A.R."/>
            <person name="Buell C.R."/>
            <person name="Ying K."/>
            <person name="Li Y."/>
            <person name="Lu T."/>
            <person name="Huang Y."/>
            <person name="Zhao Q."/>
            <person name="Feng Q."/>
            <person name="Zhang L."/>
            <person name="Zhu J."/>
            <person name="Weng Q."/>
            <person name="Mu J."/>
            <person name="Lu Y."/>
            <person name="Fan D."/>
            <person name="Liu Y."/>
            <person name="Guan J."/>
            <person name="Zhang Y."/>
            <person name="Yu S."/>
            <person name="Liu X."/>
            <person name="Zhang Y."/>
            <person name="Hong G."/>
            <person name="Han B."/>
            <person name="Choisne N."/>
            <person name="Demange N."/>
            <person name="Orjeda G."/>
            <person name="Samain S."/>
            <person name="Cattolico L."/>
            <person name="Pelletier E."/>
            <person name="Couloux A."/>
            <person name="Segurens B."/>
            <person name="Wincker P."/>
            <person name="D'Hont A."/>
            <person name="Scarpelli C."/>
            <person name="Weissenbach J."/>
            <person name="Salanoubat M."/>
            <person name="Quetier F."/>
            <person name="Yu Y."/>
            <person name="Kim H.R."/>
            <person name="Rambo T."/>
            <person name="Currie J."/>
            <person name="Collura K."/>
            <person name="Luo M."/>
            <person name="Yang T."/>
            <person name="Ammiraju J.S.S."/>
            <person name="Engler F."/>
            <person name="Soderlund C."/>
            <person name="Wing R.A."/>
            <person name="Palmer L.E."/>
            <person name="de la Bastide M."/>
            <person name="Spiegel L."/>
            <person name="Nascimento L."/>
            <person name="Zutavern T."/>
            <person name="O'Shaughnessy A."/>
            <person name="Dike S."/>
            <person name="Dedhia N."/>
            <person name="Preston R."/>
            <person name="Balija V."/>
            <person name="McCombie W.R."/>
            <person name="Chow T."/>
            <person name="Chen H."/>
            <person name="Chung M."/>
            <person name="Chen C."/>
            <person name="Shaw J."/>
            <person name="Wu H."/>
            <person name="Hsiao K."/>
            <person name="Chao Y."/>
            <person name="Chu M."/>
            <person name="Cheng C."/>
            <person name="Hour A."/>
            <person name="Lee P."/>
            <person name="Lin S."/>
            <person name="Lin Y."/>
            <person name="Liou J."/>
            <person name="Liu S."/>
            <person name="Hsing Y."/>
            <person name="Raghuvanshi S."/>
            <person name="Mohanty A."/>
            <person name="Bharti A.K."/>
            <person name="Gaur A."/>
            <person name="Gupta V."/>
            <person name="Kumar D."/>
            <person name="Ravi V."/>
            <person name="Vij S."/>
            <person name="Kapur A."/>
            <person name="Khurana P."/>
            <person name="Khurana P."/>
            <person name="Khurana J.P."/>
            <person name="Tyagi A.K."/>
            <person name="Gaikwad K."/>
            <person name="Singh A."/>
            <person name="Dalal V."/>
            <person name="Srivastava S."/>
            <person name="Dixit A."/>
            <person name="Pal A.K."/>
            <person name="Ghazi I.A."/>
            <person name="Yadav M."/>
            <person name="Pandit A."/>
            <person name="Bhargava A."/>
            <person name="Sureshbabu K."/>
            <person name="Batra K."/>
            <person name="Sharma T.R."/>
            <person name="Mohapatra T."/>
            <person name="Singh N.K."/>
            <person name="Messing J."/>
            <person name="Nelson A.B."/>
            <person name="Fuks G."/>
            <person name="Kavchok S."/>
            <person name="Keizer G."/>
            <person name="Linton E."/>
            <person name="Llaca V."/>
            <person name="Song R."/>
            <person name="Tanyolac B."/>
            <person name="Young S."/>
            <person name="Ho-Il K."/>
            <person name="Hahn J.H."/>
            <person name="Sangsakoo G."/>
            <person name="Vanavichit A."/>
            <person name="de Mattos Luiz.A.T."/>
            <person name="Zimmer P.D."/>
            <person name="Malone G."/>
            <person name="Dellagostin O."/>
            <person name="de Oliveira A.C."/>
            <person name="Bevan M."/>
            <person name="Bancroft I."/>
            <person name="Minx P."/>
            <person name="Cordum H."/>
            <person name="Wilson R."/>
            <person name="Cheng Z."/>
            <person name="Jin W."/>
            <person name="Jiang J."/>
            <person name="Leong S.A."/>
            <person name="Iwama H."/>
            <person name="Gojobori T."/>
            <person name="Itoh T."/>
            <person name="Niimura Y."/>
            <person name="Fujii Y."/>
            <person name="Habara T."/>
            <person name="Sakai H."/>
            <person name="Sato Y."/>
            <person name="Wilson G."/>
            <person name="Kumar K."/>
            <person name="McCouch S."/>
            <person name="Juretic N."/>
            <person name="Hoen D."/>
            <person name="Wright S."/>
            <person name="Bruskiewich R."/>
            <person name="Bureau T."/>
            <person name="Miyao A."/>
            <person name="Hirochika H."/>
            <person name="Nishikawa T."/>
            <person name="Kadowaki K."/>
            <person name="Sugiura M."/>
            <person name="Burr B."/>
            <person name="Sasaki T."/>
        </authorList>
    </citation>
    <scope>NUCLEOTIDE SEQUENCE [LARGE SCALE GENOMIC DNA]</scope>
    <source>
        <strain evidence="3">cv. Nipponbare</strain>
    </source>
</reference>
<accession>A0A0P0V937</accession>
<dbReference type="EMBL" id="AP014957">
    <property type="protein sequence ID" value="BAS74669.1"/>
    <property type="molecule type" value="Genomic_DNA"/>
</dbReference>
<organism evidence="2 3">
    <name type="scientific">Oryza sativa subsp. japonica</name>
    <name type="common">Rice</name>
    <dbReference type="NCBI Taxonomy" id="39947"/>
    <lineage>
        <taxon>Eukaryota</taxon>
        <taxon>Viridiplantae</taxon>
        <taxon>Streptophyta</taxon>
        <taxon>Embryophyta</taxon>
        <taxon>Tracheophyta</taxon>
        <taxon>Spermatophyta</taxon>
        <taxon>Magnoliopsida</taxon>
        <taxon>Liliopsida</taxon>
        <taxon>Poales</taxon>
        <taxon>Poaceae</taxon>
        <taxon>BOP clade</taxon>
        <taxon>Oryzoideae</taxon>
        <taxon>Oryzeae</taxon>
        <taxon>Oryzinae</taxon>
        <taxon>Oryza</taxon>
        <taxon>Oryza sativa</taxon>
    </lineage>
</organism>
<dbReference type="Proteomes" id="UP000059680">
    <property type="component" value="Chromosome 1"/>
</dbReference>
<evidence type="ECO:0000313" key="3">
    <source>
        <dbReference type="Proteomes" id="UP000059680"/>
    </source>
</evidence>